<keyword evidence="7 9" id="KW-0472">Membrane</keyword>
<proteinExistence type="inferred from homology"/>
<organism evidence="11 12">
    <name type="scientific">Dethiosulfatibacter aminovorans DSM 17477</name>
    <dbReference type="NCBI Taxonomy" id="1121476"/>
    <lineage>
        <taxon>Bacteria</taxon>
        <taxon>Bacillati</taxon>
        <taxon>Bacillota</taxon>
        <taxon>Tissierellia</taxon>
        <taxon>Dethiosulfatibacter</taxon>
    </lineage>
</organism>
<keyword evidence="6 9" id="KW-1133">Transmembrane helix</keyword>
<dbReference type="EMBL" id="FQZL01000014">
    <property type="protein sequence ID" value="SHJ25882.1"/>
    <property type="molecule type" value="Genomic_DNA"/>
</dbReference>
<feature type="transmembrane region" description="Helical" evidence="9">
    <location>
        <begin position="105"/>
        <end position="126"/>
    </location>
</feature>
<keyword evidence="2" id="KW-0813">Transport</keyword>
<keyword evidence="12" id="KW-1185">Reference proteome</keyword>
<dbReference type="PANTHER" id="PTHR35011">
    <property type="entry name" value="2,3-DIKETO-L-GULONATE TRAP TRANSPORTER SMALL PERMEASE PROTEIN YIAM"/>
    <property type="match status" value="1"/>
</dbReference>
<evidence type="ECO:0000256" key="9">
    <source>
        <dbReference type="SAM" id="Phobius"/>
    </source>
</evidence>
<sequence length="192" mass="21576">MEDNIYKDLPREGGLVKLLNLIDKAICRIEKVLLTYGIILMSVILIANVLSRLIFKNSIVFAEEVGRYLIIIVTFIGMSHVARIDKHVKVAAFYDSRKTKKSRKILAVMISSVTSATLFWLAYITFRYMMTAVLSGRVSPALGIPVYIVIGVVTLGILFTAIQYLVILIKNLTSDEVYIGRFPESEAIEEVK</sequence>
<gene>
    <name evidence="11" type="ORF">SAMN02745751_02117</name>
</gene>
<dbReference type="GO" id="GO:0015740">
    <property type="term" value="P:C4-dicarboxylate transport"/>
    <property type="evidence" value="ECO:0007669"/>
    <property type="project" value="TreeGrafter"/>
</dbReference>
<feature type="transmembrane region" description="Helical" evidence="9">
    <location>
        <begin position="67"/>
        <end position="84"/>
    </location>
</feature>
<protein>
    <submittedName>
        <fullName evidence="11">TRAP-type C4-dicarboxylate transport system, small permease component</fullName>
    </submittedName>
</protein>
<evidence type="ECO:0000256" key="7">
    <source>
        <dbReference type="ARBA" id="ARBA00023136"/>
    </source>
</evidence>
<evidence type="ECO:0000256" key="4">
    <source>
        <dbReference type="ARBA" id="ARBA00022519"/>
    </source>
</evidence>
<dbReference type="InterPro" id="IPR055348">
    <property type="entry name" value="DctQ"/>
</dbReference>
<evidence type="ECO:0000313" key="11">
    <source>
        <dbReference type="EMBL" id="SHJ25882.1"/>
    </source>
</evidence>
<evidence type="ECO:0000256" key="5">
    <source>
        <dbReference type="ARBA" id="ARBA00022692"/>
    </source>
</evidence>
<feature type="transmembrane region" description="Helical" evidence="9">
    <location>
        <begin position="33"/>
        <end position="55"/>
    </location>
</feature>
<dbReference type="STRING" id="1121476.SAMN02745751_02117"/>
<reference evidence="11 12" key="1">
    <citation type="submission" date="2016-11" db="EMBL/GenBank/DDBJ databases">
        <authorList>
            <person name="Jaros S."/>
            <person name="Januszkiewicz K."/>
            <person name="Wedrychowicz H."/>
        </authorList>
    </citation>
    <scope>NUCLEOTIDE SEQUENCE [LARGE SCALE GENOMIC DNA]</scope>
    <source>
        <strain evidence="11 12">DSM 17477</strain>
    </source>
</reference>
<dbReference type="PANTHER" id="PTHR35011:SF10">
    <property type="entry name" value="TRAP TRANSPORTER SMALL PERMEASE PROTEIN"/>
    <property type="match status" value="1"/>
</dbReference>
<evidence type="ECO:0000256" key="8">
    <source>
        <dbReference type="ARBA" id="ARBA00038436"/>
    </source>
</evidence>
<comment type="similarity">
    <text evidence="8">Belongs to the TRAP transporter small permease family.</text>
</comment>
<feature type="transmembrane region" description="Helical" evidence="9">
    <location>
        <begin position="146"/>
        <end position="169"/>
    </location>
</feature>
<dbReference type="GO" id="GO:0005886">
    <property type="term" value="C:plasma membrane"/>
    <property type="evidence" value="ECO:0007669"/>
    <property type="project" value="UniProtKB-SubCell"/>
</dbReference>
<dbReference type="Proteomes" id="UP000184052">
    <property type="component" value="Unassembled WGS sequence"/>
</dbReference>
<feature type="domain" description="Tripartite ATP-independent periplasmic transporters DctQ component" evidence="10">
    <location>
        <begin position="41"/>
        <end position="172"/>
    </location>
</feature>
<dbReference type="OrthoDB" id="45144at2"/>
<dbReference type="GO" id="GO:0022857">
    <property type="term" value="F:transmembrane transporter activity"/>
    <property type="evidence" value="ECO:0007669"/>
    <property type="project" value="TreeGrafter"/>
</dbReference>
<dbReference type="InterPro" id="IPR007387">
    <property type="entry name" value="TRAP_DctQ"/>
</dbReference>
<dbReference type="AlphaFoldDB" id="A0A1M6HUF9"/>
<evidence type="ECO:0000256" key="3">
    <source>
        <dbReference type="ARBA" id="ARBA00022475"/>
    </source>
</evidence>
<evidence type="ECO:0000313" key="12">
    <source>
        <dbReference type="Proteomes" id="UP000184052"/>
    </source>
</evidence>
<evidence type="ECO:0000256" key="2">
    <source>
        <dbReference type="ARBA" id="ARBA00022448"/>
    </source>
</evidence>
<evidence type="ECO:0000256" key="6">
    <source>
        <dbReference type="ARBA" id="ARBA00022989"/>
    </source>
</evidence>
<keyword evidence="4" id="KW-0997">Cell inner membrane</keyword>
<name>A0A1M6HUF9_9FIRM</name>
<keyword evidence="5 9" id="KW-0812">Transmembrane</keyword>
<accession>A0A1M6HUF9</accession>
<comment type="subcellular location">
    <subcellularLocation>
        <location evidence="1">Cell inner membrane</location>
        <topology evidence="1">Multi-pass membrane protein</topology>
    </subcellularLocation>
</comment>
<evidence type="ECO:0000256" key="1">
    <source>
        <dbReference type="ARBA" id="ARBA00004429"/>
    </source>
</evidence>
<dbReference type="Pfam" id="PF04290">
    <property type="entry name" value="DctQ"/>
    <property type="match status" value="1"/>
</dbReference>
<evidence type="ECO:0000259" key="10">
    <source>
        <dbReference type="Pfam" id="PF04290"/>
    </source>
</evidence>
<keyword evidence="3" id="KW-1003">Cell membrane</keyword>